<accession>A0A544TPE4</accession>
<protein>
    <submittedName>
        <fullName evidence="1">YtxH domain-containing protein</fullName>
    </submittedName>
</protein>
<dbReference type="AlphaFoldDB" id="A0A544TPE4"/>
<dbReference type="Proteomes" id="UP000316626">
    <property type="component" value="Unassembled WGS sequence"/>
</dbReference>
<evidence type="ECO:0000313" key="1">
    <source>
        <dbReference type="EMBL" id="TQR19327.1"/>
    </source>
</evidence>
<name>A0A544TPE4_9BACI</name>
<dbReference type="RefSeq" id="WP_142643024.1">
    <property type="nucleotide sequence ID" value="NZ_VDGI01000014.1"/>
</dbReference>
<keyword evidence="2" id="KW-1185">Reference proteome</keyword>
<gene>
    <name evidence="1" type="ORF">FG384_12930</name>
</gene>
<dbReference type="EMBL" id="VDGI01000014">
    <property type="protein sequence ID" value="TQR19327.1"/>
    <property type="molecule type" value="Genomic_DNA"/>
</dbReference>
<sequence>MSESKLLKGIVYGALVGGALTMMDRKTRDSVASKTRYVGNQIQYYCKNRQELKTTIEEQVTKWKSLYDQFASDATYLSQKVNEVKEITPQVKTLLTETKDAFVQSKEEYKSLVVPDADDSSIVKQ</sequence>
<comment type="caution">
    <text evidence="1">The sequence shown here is derived from an EMBL/GenBank/DDBJ whole genome shotgun (WGS) entry which is preliminary data.</text>
</comment>
<evidence type="ECO:0000313" key="2">
    <source>
        <dbReference type="Proteomes" id="UP000316626"/>
    </source>
</evidence>
<organism evidence="1 2">
    <name type="scientific">Psychrobacillus vulpis</name>
    <dbReference type="NCBI Taxonomy" id="2325572"/>
    <lineage>
        <taxon>Bacteria</taxon>
        <taxon>Bacillati</taxon>
        <taxon>Bacillota</taxon>
        <taxon>Bacilli</taxon>
        <taxon>Bacillales</taxon>
        <taxon>Bacillaceae</taxon>
        <taxon>Psychrobacillus</taxon>
    </lineage>
</organism>
<dbReference type="OrthoDB" id="2353585at2"/>
<reference evidence="1 2" key="1">
    <citation type="submission" date="2019-06" db="EMBL/GenBank/DDBJ databases">
        <title>Psychrobacillus vulpis sp. nov., a new species isolated from feces of a red fox that inhabits in The Tablas de Daimiel Natural Park, Albacete, Spain.</title>
        <authorList>
            <person name="Rodriguez M."/>
            <person name="Reina J.C."/>
            <person name="Bejar V."/>
            <person name="Llamas I."/>
        </authorList>
    </citation>
    <scope>NUCLEOTIDE SEQUENCE [LARGE SCALE GENOMIC DNA]</scope>
    <source>
        <strain evidence="1 2">Z8</strain>
    </source>
</reference>
<proteinExistence type="predicted"/>